<dbReference type="InterPro" id="IPR058192">
    <property type="entry name" value="WHD_ROQ1-like"/>
</dbReference>
<dbReference type="AlphaFoldDB" id="A0A0B2SXL2"/>
<evidence type="ECO:0000256" key="1">
    <source>
        <dbReference type="ARBA" id="ARBA00022737"/>
    </source>
</evidence>
<evidence type="ECO:0000259" key="2">
    <source>
        <dbReference type="Pfam" id="PF23282"/>
    </source>
</evidence>
<dbReference type="Pfam" id="PF23282">
    <property type="entry name" value="WHD_ROQ1"/>
    <property type="match status" value="1"/>
</dbReference>
<name>A0A0B2SXL2_GLYSO</name>
<gene>
    <name evidence="3" type="ORF">glysoja_045394</name>
</gene>
<keyword evidence="1" id="KW-0677">Repeat</keyword>
<dbReference type="Proteomes" id="UP000053555">
    <property type="component" value="Unassembled WGS sequence"/>
</dbReference>
<proteinExistence type="predicted"/>
<evidence type="ECO:0000313" key="3">
    <source>
        <dbReference type="EMBL" id="KHN49012.1"/>
    </source>
</evidence>
<organism evidence="3">
    <name type="scientific">Glycine soja</name>
    <name type="common">Wild soybean</name>
    <dbReference type="NCBI Taxonomy" id="3848"/>
    <lineage>
        <taxon>Eukaryota</taxon>
        <taxon>Viridiplantae</taxon>
        <taxon>Streptophyta</taxon>
        <taxon>Embryophyta</taxon>
        <taxon>Tracheophyta</taxon>
        <taxon>Spermatophyta</taxon>
        <taxon>Magnoliopsida</taxon>
        <taxon>eudicotyledons</taxon>
        <taxon>Gunneridae</taxon>
        <taxon>Pentapetalae</taxon>
        <taxon>rosids</taxon>
        <taxon>fabids</taxon>
        <taxon>Fabales</taxon>
        <taxon>Fabaceae</taxon>
        <taxon>Papilionoideae</taxon>
        <taxon>50 kb inversion clade</taxon>
        <taxon>NPAAA clade</taxon>
        <taxon>indigoferoid/millettioid clade</taxon>
        <taxon>Phaseoleae</taxon>
        <taxon>Glycine</taxon>
        <taxon>Glycine subgen. Soja</taxon>
    </lineage>
</organism>
<protein>
    <submittedName>
        <fullName evidence="3">Putative disease resistance protein</fullName>
    </submittedName>
</protein>
<dbReference type="EMBL" id="KN639253">
    <property type="protein sequence ID" value="KHN49012.1"/>
    <property type="molecule type" value="Genomic_DNA"/>
</dbReference>
<accession>A0A0B2SXL2</accession>
<feature type="domain" description="Disease resistance protein Roq1-like winged-helix" evidence="2">
    <location>
        <begin position="2"/>
        <end position="57"/>
    </location>
</feature>
<reference evidence="3" key="1">
    <citation type="submission" date="2014-07" db="EMBL/GenBank/DDBJ databases">
        <title>Identification of a novel salt tolerance gene in wild soybean by whole-genome sequencing.</title>
        <authorList>
            <person name="Lam H.-M."/>
            <person name="Qi X."/>
            <person name="Li M.-W."/>
            <person name="Liu X."/>
            <person name="Xie M."/>
            <person name="Ni M."/>
            <person name="Xu X."/>
        </authorList>
    </citation>
    <scope>NUCLEOTIDE SEQUENCE [LARGE SCALE GENOMIC DNA]</scope>
    <source>
        <tissue evidence="3">Root</tissue>
    </source>
</reference>
<sequence>MKVDHIKVLLKDSEKDDSVAVGLERLKDKALITISEDNVISMHDIIQEKASEIVRLESIVDPGNRSQLMHPDDTYEVLKYNKGTEAIRSIRADLSVIRKLQSKNQKRFKIKVEAMAAAVACQRDVGLKGLGVSLINTSAYHSFRKHINTTKHRNFVQEMSTSADHSFIQRIKTSADHQLHSANKILSRSQLHSTNGSI</sequence>